<feature type="region of interest" description="Disordered" evidence="1">
    <location>
        <begin position="1"/>
        <end position="63"/>
    </location>
</feature>
<feature type="compositionally biased region" description="Basic residues" evidence="1">
    <location>
        <begin position="172"/>
        <end position="184"/>
    </location>
</feature>
<feature type="compositionally biased region" description="Low complexity" evidence="1">
    <location>
        <begin position="117"/>
        <end position="126"/>
    </location>
</feature>
<evidence type="ECO:0000313" key="2">
    <source>
        <dbReference type="EMBL" id="KAK8048408.1"/>
    </source>
</evidence>
<feature type="compositionally biased region" description="Polar residues" evidence="1">
    <location>
        <begin position="151"/>
        <end position="161"/>
    </location>
</feature>
<comment type="caution">
    <text evidence="2">The sequence shown here is derived from an EMBL/GenBank/DDBJ whole genome shotgun (WGS) entry which is preliminary data.</text>
</comment>
<feature type="region of interest" description="Disordered" evidence="1">
    <location>
        <begin position="146"/>
        <end position="247"/>
    </location>
</feature>
<reference evidence="2 3" key="1">
    <citation type="submission" date="2023-01" db="EMBL/GenBank/DDBJ databases">
        <title>Analysis of 21 Apiospora genomes using comparative genomics revels a genus with tremendous synthesis potential of carbohydrate active enzymes and secondary metabolites.</title>
        <authorList>
            <person name="Sorensen T."/>
        </authorList>
    </citation>
    <scope>NUCLEOTIDE SEQUENCE [LARGE SCALE GENOMIC DNA]</scope>
    <source>
        <strain evidence="2 3">CBS 135458</strain>
    </source>
</reference>
<evidence type="ECO:0000313" key="3">
    <source>
        <dbReference type="Proteomes" id="UP001480595"/>
    </source>
</evidence>
<evidence type="ECO:0000256" key="1">
    <source>
        <dbReference type="SAM" id="MobiDB-lite"/>
    </source>
</evidence>
<sequence>MQDFAAPNIPAITIRPPSNLPNRHHEAIVSASGNPSVPPRTSSSFSPDRPPIIPPRGSSLDRGINFRRMLEQTAPLRERLSSMGSIQQTFGRGGQGNRVRFQGVNAGEGRSREGRTPAAAPAASSSQNSTIEDGLVRSDSLRAPPPFLIAANNNSKVNTNSIGGGRSTSRASSRRSKDKGKARMGTKSVSSGCDDDDDEISTPMLSLHNIGLAHGEPRTPMVAMPSSGLHVPKSEPRSEDGLPVTPR</sequence>
<accession>A0ABR1TRQ7</accession>
<protein>
    <submittedName>
        <fullName evidence="2">Uncharacterized protein</fullName>
    </submittedName>
</protein>
<dbReference type="RefSeq" id="XP_066710657.1">
    <property type="nucleotide sequence ID" value="XM_066861547.1"/>
</dbReference>
<gene>
    <name evidence="2" type="ORF">PG994_010138</name>
</gene>
<keyword evidence="3" id="KW-1185">Reference proteome</keyword>
<organism evidence="2 3">
    <name type="scientific">Apiospora phragmitis</name>
    <dbReference type="NCBI Taxonomy" id="2905665"/>
    <lineage>
        <taxon>Eukaryota</taxon>
        <taxon>Fungi</taxon>
        <taxon>Dikarya</taxon>
        <taxon>Ascomycota</taxon>
        <taxon>Pezizomycotina</taxon>
        <taxon>Sordariomycetes</taxon>
        <taxon>Xylariomycetidae</taxon>
        <taxon>Amphisphaeriales</taxon>
        <taxon>Apiosporaceae</taxon>
        <taxon>Apiospora</taxon>
    </lineage>
</organism>
<feature type="compositionally biased region" description="Polar residues" evidence="1">
    <location>
        <begin position="31"/>
        <end position="46"/>
    </location>
</feature>
<proteinExistence type="predicted"/>
<name>A0ABR1TRQ7_9PEZI</name>
<dbReference type="EMBL" id="JAQQWL010000011">
    <property type="protein sequence ID" value="KAK8048408.1"/>
    <property type="molecule type" value="Genomic_DNA"/>
</dbReference>
<dbReference type="Proteomes" id="UP001480595">
    <property type="component" value="Unassembled WGS sequence"/>
</dbReference>
<feature type="region of interest" description="Disordered" evidence="1">
    <location>
        <begin position="87"/>
        <end position="131"/>
    </location>
</feature>
<dbReference type="GeneID" id="92094610"/>